<dbReference type="eggNOG" id="COG5502">
    <property type="taxonomic scope" value="Bacteria"/>
</dbReference>
<dbReference type="STRING" id="76728.AQ490_15955"/>
<dbReference type="Pfam" id="PF10025">
    <property type="entry name" value="DUF2267"/>
    <property type="match status" value="1"/>
</dbReference>
<accession>A0A0T6LX23</accession>
<dbReference type="Proteomes" id="UP000050867">
    <property type="component" value="Unassembled WGS sequence"/>
</dbReference>
<keyword evidence="2" id="KW-1185">Reference proteome</keyword>
<sequence length="125" mass="13455">MKYGEIVAAVRDRDEYAADEAGRITEAVVATLGRRLTPASAEHLADQLPPELAEALNQAEAAPQNWGVTEFIHHVAEATGDDERIADMHARAVLSVLGEDVSGGEVNKLISQLPSGFAQYFGWPD</sequence>
<proteinExistence type="predicted"/>
<name>A0A0T6LX23_WENVI</name>
<comment type="caution">
    <text evidence="1">The sequence shown here is derived from an EMBL/GenBank/DDBJ whole genome shotgun (WGS) entry which is preliminary data.</text>
</comment>
<evidence type="ECO:0000313" key="1">
    <source>
        <dbReference type="EMBL" id="KRV50560.1"/>
    </source>
</evidence>
<dbReference type="Gene3D" id="1.10.490.110">
    <property type="entry name" value="Uncharacterized conserved protein DUF2267"/>
    <property type="match status" value="1"/>
</dbReference>
<gene>
    <name evidence="1" type="ORF">AQ490_15955</name>
</gene>
<reference evidence="1 2" key="1">
    <citation type="submission" date="2015-10" db="EMBL/GenBank/DDBJ databases">
        <title>Draft genome sequence of pyrrolomycin-producing Streptomyces vitaminophilus.</title>
        <authorList>
            <person name="Graham D.E."/>
            <person name="Mahan K.M."/>
            <person name="Klingeman D.M."/>
            <person name="Hettich R.L."/>
            <person name="Parry R.J."/>
        </authorList>
    </citation>
    <scope>NUCLEOTIDE SEQUENCE [LARGE SCALE GENOMIC DNA]</scope>
    <source>
        <strain evidence="1 2">ATCC 31673</strain>
    </source>
</reference>
<organism evidence="1 2">
    <name type="scientific">Wenjunlia vitaminophila</name>
    <name type="common">Streptomyces vitaminophilus</name>
    <dbReference type="NCBI Taxonomy" id="76728"/>
    <lineage>
        <taxon>Bacteria</taxon>
        <taxon>Bacillati</taxon>
        <taxon>Actinomycetota</taxon>
        <taxon>Actinomycetes</taxon>
        <taxon>Kitasatosporales</taxon>
        <taxon>Streptomycetaceae</taxon>
        <taxon>Wenjunlia</taxon>
    </lineage>
</organism>
<dbReference type="AlphaFoldDB" id="A0A0T6LX23"/>
<dbReference type="InterPro" id="IPR038282">
    <property type="entry name" value="DUF2267_sf"/>
</dbReference>
<dbReference type="OrthoDB" id="952780at2"/>
<dbReference type="InterPro" id="IPR018727">
    <property type="entry name" value="DUF2267"/>
</dbReference>
<protein>
    <recommendedName>
        <fullName evidence="3">DUF2267 domain-containing protein</fullName>
    </recommendedName>
</protein>
<dbReference type="RefSeq" id="WP_058032776.1">
    <property type="nucleotide sequence ID" value="NZ_LLZU01000005.1"/>
</dbReference>
<dbReference type="EMBL" id="LLZU01000005">
    <property type="protein sequence ID" value="KRV50560.1"/>
    <property type="molecule type" value="Genomic_DNA"/>
</dbReference>
<evidence type="ECO:0008006" key="3">
    <source>
        <dbReference type="Google" id="ProtNLM"/>
    </source>
</evidence>
<evidence type="ECO:0000313" key="2">
    <source>
        <dbReference type="Proteomes" id="UP000050867"/>
    </source>
</evidence>